<evidence type="ECO:0000313" key="2">
    <source>
        <dbReference type="EMBL" id="VEL09884.1"/>
    </source>
</evidence>
<dbReference type="Proteomes" id="UP000784294">
    <property type="component" value="Unassembled WGS sequence"/>
</dbReference>
<reference evidence="2" key="1">
    <citation type="submission" date="2018-11" db="EMBL/GenBank/DDBJ databases">
        <authorList>
            <consortium name="Pathogen Informatics"/>
        </authorList>
    </citation>
    <scope>NUCLEOTIDE SEQUENCE</scope>
</reference>
<comment type="caution">
    <text evidence="2">The sequence shown here is derived from an EMBL/GenBank/DDBJ whole genome shotgun (WGS) entry which is preliminary data.</text>
</comment>
<sequence length="191" mass="20951">MPAITKLNAKADPLLHGSQSSRYRSITPGPESNRLCSDFVFSDRHQNSLPTAGALKLHHLSTDELPKSRNDPLKCEPAYSRIDGDSVCLQNGKQNFSYSDANTKTGLSCGSEMRKNGSMLPTDPVVQPSFPYAHSESVVLTRPSNECINIKKLRDCAGIMPTTQPAERPIHNPTHEHANIIGETLYLCIGH</sequence>
<dbReference type="AlphaFoldDB" id="A0A3S5A249"/>
<dbReference type="EMBL" id="CAAALY010007494">
    <property type="protein sequence ID" value="VEL09884.1"/>
    <property type="molecule type" value="Genomic_DNA"/>
</dbReference>
<proteinExistence type="predicted"/>
<name>A0A3S5A249_9PLAT</name>
<keyword evidence="3" id="KW-1185">Reference proteome</keyword>
<organism evidence="2 3">
    <name type="scientific">Protopolystoma xenopodis</name>
    <dbReference type="NCBI Taxonomy" id="117903"/>
    <lineage>
        <taxon>Eukaryota</taxon>
        <taxon>Metazoa</taxon>
        <taxon>Spiralia</taxon>
        <taxon>Lophotrochozoa</taxon>
        <taxon>Platyhelminthes</taxon>
        <taxon>Monogenea</taxon>
        <taxon>Polyopisthocotylea</taxon>
        <taxon>Polystomatidea</taxon>
        <taxon>Polystomatidae</taxon>
        <taxon>Protopolystoma</taxon>
    </lineage>
</organism>
<evidence type="ECO:0000256" key="1">
    <source>
        <dbReference type="SAM" id="MobiDB-lite"/>
    </source>
</evidence>
<protein>
    <submittedName>
        <fullName evidence="2">Uncharacterized protein</fullName>
    </submittedName>
</protein>
<accession>A0A3S5A249</accession>
<gene>
    <name evidence="2" type="ORF">PXEA_LOCUS3324</name>
</gene>
<feature type="region of interest" description="Disordered" evidence="1">
    <location>
        <begin position="1"/>
        <end position="29"/>
    </location>
</feature>
<evidence type="ECO:0000313" key="3">
    <source>
        <dbReference type="Proteomes" id="UP000784294"/>
    </source>
</evidence>